<organism evidence="1 2">
    <name type="scientific">Rhodotorula paludigena</name>
    <dbReference type="NCBI Taxonomy" id="86838"/>
    <lineage>
        <taxon>Eukaryota</taxon>
        <taxon>Fungi</taxon>
        <taxon>Dikarya</taxon>
        <taxon>Basidiomycota</taxon>
        <taxon>Pucciniomycotina</taxon>
        <taxon>Microbotryomycetes</taxon>
        <taxon>Sporidiobolales</taxon>
        <taxon>Sporidiobolaceae</taxon>
        <taxon>Rhodotorula</taxon>
    </lineage>
</organism>
<protein>
    <recommendedName>
        <fullName evidence="3">F-box domain-containing protein</fullName>
    </recommendedName>
</protein>
<name>A0AAV5GTP0_9BASI</name>
<dbReference type="SUPFAM" id="SSF52058">
    <property type="entry name" value="L domain-like"/>
    <property type="match status" value="1"/>
</dbReference>
<proteinExistence type="predicted"/>
<sequence>MLDRLPDEVLTSIFSYLLAPATSTGMSARYRLLRAVGRVSRRCALVAQGMLYEIVDMFRLTNVRRFVAAVDTSERARRLALWRTRSLRLHGCTDRTETILPTFFEHLVKRLPGLREIRVHNLRIYALSLGIASRVRACYLRDVTLFISGSKERVPHLAHLETLCLANCELFDTDDKQALTTDNLLCPLALPSLQRLAITWSEAESEPHFESLRTQLTHLFLRRERDRRFDRLAHFAPLPIDDMIELTALQHLSINVCRRDDVDSLSQLDRELVTLRLECDAAHATEVERDLLSNDPRALASLDKLFVPAVAPDSLEGRYRAGDRQECDDRAIELVEYRAAPSREAVFDFGDERAWLEMTGASTFAGLSTPAPRSPALRPTVIATATAGAKVDEDVVMFSLPPAPVKTTTQ</sequence>
<evidence type="ECO:0000313" key="1">
    <source>
        <dbReference type="EMBL" id="GJN93280.1"/>
    </source>
</evidence>
<accession>A0AAV5GTP0</accession>
<keyword evidence="2" id="KW-1185">Reference proteome</keyword>
<dbReference type="InterPro" id="IPR032675">
    <property type="entry name" value="LRR_dom_sf"/>
</dbReference>
<evidence type="ECO:0008006" key="3">
    <source>
        <dbReference type="Google" id="ProtNLM"/>
    </source>
</evidence>
<comment type="caution">
    <text evidence="1">The sequence shown here is derived from an EMBL/GenBank/DDBJ whole genome shotgun (WGS) entry which is preliminary data.</text>
</comment>
<dbReference type="AlphaFoldDB" id="A0AAV5GTP0"/>
<dbReference type="Gene3D" id="3.80.10.10">
    <property type="entry name" value="Ribonuclease Inhibitor"/>
    <property type="match status" value="1"/>
</dbReference>
<reference evidence="1 2" key="1">
    <citation type="submission" date="2021-12" db="EMBL/GenBank/DDBJ databases">
        <title>High titer production of polyol ester of fatty acids by Rhodotorula paludigena BS15 towards product separation-free biomass refinery.</title>
        <authorList>
            <person name="Mano J."/>
            <person name="Ono H."/>
            <person name="Tanaka T."/>
            <person name="Naito K."/>
            <person name="Sushida H."/>
            <person name="Ike M."/>
            <person name="Tokuyasu K."/>
            <person name="Kitaoka M."/>
        </authorList>
    </citation>
    <scope>NUCLEOTIDE SEQUENCE [LARGE SCALE GENOMIC DNA]</scope>
    <source>
        <strain evidence="1 2">BS15</strain>
    </source>
</reference>
<dbReference type="EMBL" id="BQKY01000013">
    <property type="protein sequence ID" value="GJN93280.1"/>
    <property type="molecule type" value="Genomic_DNA"/>
</dbReference>
<dbReference type="Proteomes" id="UP001342314">
    <property type="component" value="Unassembled WGS sequence"/>
</dbReference>
<gene>
    <name evidence="1" type="ORF">Rhopal_006327-T1</name>
</gene>
<evidence type="ECO:0000313" key="2">
    <source>
        <dbReference type="Proteomes" id="UP001342314"/>
    </source>
</evidence>